<organism evidence="2 3">
    <name type="scientific">Venustampulla echinocandica</name>
    <dbReference type="NCBI Taxonomy" id="2656787"/>
    <lineage>
        <taxon>Eukaryota</taxon>
        <taxon>Fungi</taxon>
        <taxon>Dikarya</taxon>
        <taxon>Ascomycota</taxon>
        <taxon>Pezizomycotina</taxon>
        <taxon>Leotiomycetes</taxon>
        <taxon>Helotiales</taxon>
        <taxon>Pleuroascaceae</taxon>
        <taxon>Venustampulla</taxon>
    </lineage>
</organism>
<evidence type="ECO:0000256" key="1">
    <source>
        <dbReference type="SAM" id="MobiDB-lite"/>
    </source>
</evidence>
<reference evidence="2 3" key="1">
    <citation type="journal article" date="2018" name="IMA Fungus">
        <title>IMA Genome-F 9: Draft genome sequence of Annulohypoxylon stygium, Aspergillus mulundensis, Berkeleyomyces basicola (syn. Thielaviopsis basicola), Ceratocystis smalleyi, two Cercospora beticola strains, Coleophoma cylindrospora, Fusarium fracticaudum, Phialophora cf. hyalina, and Morchella septimelata.</title>
        <authorList>
            <person name="Wingfield B.D."/>
            <person name="Bills G.F."/>
            <person name="Dong Y."/>
            <person name="Huang W."/>
            <person name="Nel W.J."/>
            <person name="Swalarsk-Parry B.S."/>
            <person name="Vaghefi N."/>
            <person name="Wilken P.M."/>
            <person name="An Z."/>
            <person name="de Beer Z.W."/>
            <person name="De Vos L."/>
            <person name="Chen L."/>
            <person name="Duong T.A."/>
            <person name="Gao Y."/>
            <person name="Hammerbacher A."/>
            <person name="Kikkert J.R."/>
            <person name="Li Y."/>
            <person name="Li H."/>
            <person name="Li K."/>
            <person name="Li Q."/>
            <person name="Liu X."/>
            <person name="Ma X."/>
            <person name="Naidoo K."/>
            <person name="Pethybridge S.J."/>
            <person name="Sun J."/>
            <person name="Steenkamp E.T."/>
            <person name="van der Nest M.A."/>
            <person name="van Wyk S."/>
            <person name="Wingfield M.J."/>
            <person name="Xiong C."/>
            <person name="Yue Q."/>
            <person name="Zhang X."/>
        </authorList>
    </citation>
    <scope>NUCLEOTIDE SEQUENCE [LARGE SCALE GENOMIC DNA]</scope>
    <source>
        <strain evidence="2 3">BP 5553</strain>
    </source>
</reference>
<accession>A0A370THP5</accession>
<name>A0A370THP5_9HELO</name>
<dbReference type="AlphaFoldDB" id="A0A370THP5"/>
<dbReference type="GeneID" id="43600698"/>
<feature type="region of interest" description="Disordered" evidence="1">
    <location>
        <begin position="35"/>
        <end position="89"/>
    </location>
</feature>
<proteinExistence type="predicted"/>
<evidence type="ECO:0000313" key="2">
    <source>
        <dbReference type="EMBL" id="RDL34721.1"/>
    </source>
</evidence>
<keyword evidence="3" id="KW-1185">Reference proteome</keyword>
<protein>
    <submittedName>
        <fullName evidence="2">Uncharacterized protein</fullName>
    </submittedName>
</protein>
<comment type="caution">
    <text evidence="2">The sequence shown here is derived from an EMBL/GenBank/DDBJ whole genome shotgun (WGS) entry which is preliminary data.</text>
</comment>
<gene>
    <name evidence="2" type="ORF">BP5553_07849</name>
</gene>
<dbReference type="Proteomes" id="UP000254866">
    <property type="component" value="Unassembled WGS sequence"/>
</dbReference>
<dbReference type="EMBL" id="NPIC01000007">
    <property type="protein sequence ID" value="RDL34721.1"/>
    <property type="molecule type" value="Genomic_DNA"/>
</dbReference>
<feature type="compositionally biased region" description="Acidic residues" evidence="1">
    <location>
        <begin position="77"/>
        <end position="89"/>
    </location>
</feature>
<sequence length="89" mass="10115">MPIRRPPLLTWRNQQPRRYLNIEIIRKIHVSKQPPNSRFAVGTFEEPGDTTLKSGDTIPELGDSFPESGKEGKVDVFELDEPDDNDPNA</sequence>
<dbReference type="RefSeq" id="XP_031867703.1">
    <property type="nucleotide sequence ID" value="XM_032016472.1"/>
</dbReference>
<evidence type="ECO:0000313" key="3">
    <source>
        <dbReference type="Proteomes" id="UP000254866"/>
    </source>
</evidence>